<keyword evidence="1" id="KW-1133">Transmembrane helix</keyword>
<protein>
    <recommendedName>
        <fullName evidence="4">TIGR02117 family protein</fullName>
    </recommendedName>
</protein>
<reference evidence="2 3" key="1">
    <citation type="submission" date="2017-02" db="EMBL/GenBank/DDBJ databases">
        <authorList>
            <person name="Peterson S.W."/>
        </authorList>
    </citation>
    <scope>NUCLEOTIDE SEQUENCE [LARGE SCALE GENOMIC DNA]</scope>
    <source>
        <strain evidence="2 3">DSM 18108</strain>
    </source>
</reference>
<keyword evidence="3" id="KW-1185">Reference proteome</keyword>
<evidence type="ECO:0000313" key="2">
    <source>
        <dbReference type="EMBL" id="SKD10319.1"/>
    </source>
</evidence>
<sequence>MLKITGYSLLTLVLLISVYLLSAYTLSRMSTSREIVPDADIPIYILTNGVHTDLVLPVRTEQIDWSTRIPFSNTTGKDTTAQWLAFGWGDKGFYLETPTWADLKASTAFKAAFSLSTAAIHATYYRHLSEDESCRRIMVNKQQYARLVHYINNSFRTLPGEMPVYIATNANYDRNDAFYEAKGSYHLFYTCNTWANNGLKSCGQKACRWTIFDTGIFYHYR</sequence>
<evidence type="ECO:0008006" key="4">
    <source>
        <dbReference type="Google" id="ProtNLM"/>
    </source>
</evidence>
<dbReference type="Proteomes" id="UP000190166">
    <property type="component" value="Unassembled WGS sequence"/>
</dbReference>
<accession>A0A1T5PD29</accession>
<dbReference type="STRING" id="393003.SAMN05660461_6228"/>
<dbReference type="AlphaFoldDB" id="A0A1T5PD29"/>
<keyword evidence="1" id="KW-0812">Transmembrane</keyword>
<proteinExistence type="predicted"/>
<evidence type="ECO:0000256" key="1">
    <source>
        <dbReference type="SAM" id="Phobius"/>
    </source>
</evidence>
<dbReference type="RefSeq" id="WP_200817407.1">
    <property type="nucleotide sequence ID" value="NZ_FUZZ01000006.1"/>
</dbReference>
<dbReference type="Pfam" id="PF09601">
    <property type="entry name" value="DUF2459"/>
    <property type="match status" value="1"/>
</dbReference>
<organism evidence="2 3">
    <name type="scientific">Chitinophaga ginsengisegetis</name>
    <dbReference type="NCBI Taxonomy" id="393003"/>
    <lineage>
        <taxon>Bacteria</taxon>
        <taxon>Pseudomonadati</taxon>
        <taxon>Bacteroidota</taxon>
        <taxon>Chitinophagia</taxon>
        <taxon>Chitinophagales</taxon>
        <taxon>Chitinophagaceae</taxon>
        <taxon>Chitinophaga</taxon>
    </lineage>
</organism>
<dbReference type="InterPro" id="IPR011727">
    <property type="entry name" value="CHP02117"/>
</dbReference>
<evidence type="ECO:0000313" key="3">
    <source>
        <dbReference type="Proteomes" id="UP000190166"/>
    </source>
</evidence>
<dbReference type="NCBIfam" id="TIGR02117">
    <property type="entry name" value="chp_urease_rgn"/>
    <property type="match status" value="1"/>
</dbReference>
<gene>
    <name evidence="2" type="ORF">SAMN05660461_6228</name>
</gene>
<feature type="transmembrane region" description="Helical" evidence="1">
    <location>
        <begin position="6"/>
        <end position="26"/>
    </location>
</feature>
<name>A0A1T5PD29_9BACT</name>
<dbReference type="EMBL" id="FUZZ01000006">
    <property type="protein sequence ID" value="SKD10319.1"/>
    <property type="molecule type" value="Genomic_DNA"/>
</dbReference>
<keyword evidence="1" id="KW-0472">Membrane</keyword>